<evidence type="ECO:0000313" key="16">
    <source>
        <dbReference type="Proteomes" id="UP000823963"/>
    </source>
</evidence>
<proteinExistence type="inferred from homology"/>
<feature type="binding site" evidence="14">
    <location>
        <position position="71"/>
    </location>
    <ligand>
        <name>Na(+)</name>
        <dbReference type="ChEBI" id="CHEBI:29101"/>
        <note>structural</note>
    </ligand>
</feature>
<comment type="catalytic activity">
    <reaction evidence="12">
        <text>fluoride(in) = fluoride(out)</text>
        <dbReference type="Rhea" id="RHEA:76159"/>
        <dbReference type="ChEBI" id="CHEBI:17051"/>
    </reaction>
    <physiologicalReaction direction="left-to-right" evidence="12">
        <dbReference type="Rhea" id="RHEA:76160"/>
    </physiologicalReaction>
</comment>
<keyword evidence="7 14" id="KW-0915">Sodium</keyword>
<evidence type="ECO:0000256" key="3">
    <source>
        <dbReference type="ARBA" id="ARBA00022475"/>
    </source>
</evidence>
<sequence>MIVMLGLGASCGACVRYFLTNLIKKHQHLDFPFATMLLNLSGALLLGLLVGVQADQFQYAVLGTGFLGGYTTFSTFNTELFSLINDKNYRGAILYGLISYLGGICCAFLGFALGAHCI</sequence>
<name>A0A9D1UVN8_9LACO</name>
<keyword evidence="9 14" id="KW-0472">Membrane</keyword>
<dbReference type="EMBL" id="DXFP01000007">
    <property type="protein sequence ID" value="HIX01297.1"/>
    <property type="molecule type" value="Genomic_DNA"/>
</dbReference>
<feature type="transmembrane region" description="Helical" evidence="14">
    <location>
        <begin position="31"/>
        <end position="50"/>
    </location>
</feature>
<comment type="caution">
    <text evidence="15">The sequence shown here is derived from an EMBL/GenBank/DDBJ whole genome shotgun (WGS) entry which is preliminary data.</text>
</comment>
<feature type="transmembrane region" description="Helical" evidence="14">
    <location>
        <begin position="93"/>
        <end position="115"/>
    </location>
</feature>
<dbReference type="HAMAP" id="MF_00454">
    <property type="entry name" value="FluC"/>
    <property type="match status" value="1"/>
</dbReference>
<dbReference type="NCBIfam" id="NF010816">
    <property type="entry name" value="PRK14220.1"/>
    <property type="match status" value="1"/>
</dbReference>
<comment type="subcellular location">
    <subcellularLocation>
        <location evidence="1 14">Cell membrane</location>
        <topology evidence="1 14">Multi-pass membrane protein</topology>
    </subcellularLocation>
</comment>
<protein>
    <recommendedName>
        <fullName evidence="14">Fluoride-specific ion channel FluC</fullName>
    </recommendedName>
</protein>
<keyword evidence="8 14" id="KW-0406">Ion transport</keyword>
<keyword evidence="10 14" id="KW-0407">Ion channel</keyword>
<keyword evidence="2 14" id="KW-0813">Transport</keyword>
<dbReference type="GO" id="GO:0046872">
    <property type="term" value="F:metal ion binding"/>
    <property type="evidence" value="ECO:0007669"/>
    <property type="project" value="UniProtKB-KW"/>
</dbReference>
<dbReference type="PANTHER" id="PTHR28259">
    <property type="entry name" value="FLUORIDE EXPORT PROTEIN 1-RELATED"/>
    <property type="match status" value="1"/>
</dbReference>
<reference evidence="15" key="1">
    <citation type="journal article" date="2021" name="PeerJ">
        <title>Extensive microbial diversity within the chicken gut microbiome revealed by metagenomics and culture.</title>
        <authorList>
            <person name="Gilroy R."/>
            <person name="Ravi A."/>
            <person name="Getino M."/>
            <person name="Pursley I."/>
            <person name="Horton D.L."/>
            <person name="Alikhan N.F."/>
            <person name="Baker D."/>
            <person name="Gharbi K."/>
            <person name="Hall N."/>
            <person name="Watson M."/>
            <person name="Adriaenssens E.M."/>
            <person name="Foster-Nyarko E."/>
            <person name="Jarju S."/>
            <person name="Secka A."/>
            <person name="Antonio M."/>
            <person name="Oren A."/>
            <person name="Chaudhuri R.R."/>
            <person name="La Ragione R."/>
            <person name="Hildebrand F."/>
            <person name="Pallen M.J."/>
        </authorList>
    </citation>
    <scope>NUCLEOTIDE SEQUENCE</scope>
    <source>
        <strain evidence="15">6627</strain>
    </source>
</reference>
<dbReference type="Proteomes" id="UP000823963">
    <property type="component" value="Unassembled WGS sequence"/>
</dbReference>
<dbReference type="InterPro" id="IPR003691">
    <property type="entry name" value="FluC"/>
</dbReference>
<keyword evidence="6 14" id="KW-1133">Transmembrane helix</keyword>
<dbReference type="NCBIfam" id="TIGR00494">
    <property type="entry name" value="crcB"/>
    <property type="match status" value="1"/>
</dbReference>
<evidence type="ECO:0000256" key="4">
    <source>
        <dbReference type="ARBA" id="ARBA00022692"/>
    </source>
</evidence>
<dbReference type="AlphaFoldDB" id="A0A9D1UVN8"/>
<evidence type="ECO:0000256" key="8">
    <source>
        <dbReference type="ARBA" id="ARBA00023065"/>
    </source>
</evidence>
<evidence type="ECO:0000256" key="5">
    <source>
        <dbReference type="ARBA" id="ARBA00022723"/>
    </source>
</evidence>
<keyword evidence="3 14" id="KW-1003">Cell membrane</keyword>
<keyword evidence="4 14" id="KW-0812">Transmembrane</keyword>
<evidence type="ECO:0000256" key="1">
    <source>
        <dbReference type="ARBA" id="ARBA00004651"/>
    </source>
</evidence>
<organism evidence="15 16">
    <name type="scientific">Candidatus Ligilactobacillus excrementigallinarum</name>
    <dbReference type="NCBI Taxonomy" id="2838641"/>
    <lineage>
        <taxon>Bacteria</taxon>
        <taxon>Bacillati</taxon>
        <taxon>Bacillota</taxon>
        <taxon>Bacilli</taxon>
        <taxon>Lactobacillales</taxon>
        <taxon>Lactobacillaceae</taxon>
        <taxon>Ligilactobacillus</taxon>
    </lineage>
</organism>
<dbReference type="PANTHER" id="PTHR28259:SF16">
    <property type="entry name" value="FLUORIDE-SPECIFIC ION CHANNEL FLUC 2"/>
    <property type="match status" value="1"/>
</dbReference>
<evidence type="ECO:0000256" key="7">
    <source>
        <dbReference type="ARBA" id="ARBA00023053"/>
    </source>
</evidence>
<dbReference type="GO" id="GO:0005886">
    <property type="term" value="C:plasma membrane"/>
    <property type="evidence" value="ECO:0007669"/>
    <property type="project" value="UniProtKB-SubCell"/>
</dbReference>
<reference evidence="15" key="2">
    <citation type="submission" date="2021-04" db="EMBL/GenBank/DDBJ databases">
        <authorList>
            <person name="Gilroy R."/>
        </authorList>
    </citation>
    <scope>NUCLEOTIDE SEQUENCE</scope>
    <source>
        <strain evidence="15">6627</strain>
    </source>
</reference>
<evidence type="ECO:0000256" key="12">
    <source>
        <dbReference type="ARBA" id="ARBA00035585"/>
    </source>
</evidence>
<evidence type="ECO:0000256" key="10">
    <source>
        <dbReference type="ARBA" id="ARBA00023303"/>
    </source>
</evidence>
<evidence type="ECO:0000256" key="2">
    <source>
        <dbReference type="ARBA" id="ARBA00022448"/>
    </source>
</evidence>
<feature type="transmembrane region" description="Helical" evidence="14">
    <location>
        <begin position="57"/>
        <end position="73"/>
    </location>
</feature>
<evidence type="ECO:0000256" key="9">
    <source>
        <dbReference type="ARBA" id="ARBA00023136"/>
    </source>
</evidence>
<accession>A0A9D1UVN8</accession>
<comment type="function">
    <text evidence="13 14">Fluoride-specific ion channel. Important for reducing fluoride concentration in the cell, thus reducing its toxicity.</text>
</comment>
<keyword evidence="5 14" id="KW-0479">Metal-binding</keyword>
<evidence type="ECO:0000256" key="13">
    <source>
        <dbReference type="ARBA" id="ARBA00049940"/>
    </source>
</evidence>
<feature type="binding site" evidence="14">
    <location>
        <position position="68"/>
    </location>
    <ligand>
        <name>Na(+)</name>
        <dbReference type="ChEBI" id="CHEBI:29101"/>
        <note>structural</note>
    </ligand>
</feature>
<comment type="activity regulation">
    <text evidence="14">Na(+) is not transported, but it plays an essential structural role and its presence is essential for fluoride channel function.</text>
</comment>
<dbReference type="GO" id="GO:0062054">
    <property type="term" value="F:fluoride channel activity"/>
    <property type="evidence" value="ECO:0007669"/>
    <property type="project" value="UniProtKB-UniRule"/>
</dbReference>
<gene>
    <name evidence="14 15" type="primary">crcB</name>
    <name evidence="14" type="synonym">fluC</name>
    <name evidence="15" type="ORF">H9861_00870</name>
</gene>
<evidence type="ECO:0000256" key="14">
    <source>
        <dbReference type="HAMAP-Rule" id="MF_00454"/>
    </source>
</evidence>
<evidence type="ECO:0000313" key="15">
    <source>
        <dbReference type="EMBL" id="HIX01297.1"/>
    </source>
</evidence>
<dbReference type="GO" id="GO:0140114">
    <property type="term" value="P:cellular detoxification of fluoride"/>
    <property type="evidence" value="ECO:0007669"/>
    <property type="project" value="UniProtKB-UniRule"/>
</dbReference>
<evidence type="ECO:0000256" key="6">
    <source>
        <dbReference type="ARBA" id="ARBA00022989"/>
    </source>
</evidence>
<evidence type="ECO:0000256" key="11">
    <source>
        <dbReference type="ARBA" id="ARBA00035120"/>
    </source>
</evidence>
<comment type="similarity">
    <text evidence="11 14">Belongs to the fluoride channel Fluc/FEX (TC 1.A.43) family.</text>
</comment>
<dbReference type="Pfam" id="PF02537">
    <property type="entry name" value="CRCB"/>
    <property type="match status" value="1"/>
</dbReference>